<dbReference type="InterPro" id="IPR004466">
    <property type="entry name" value="RNase_M5"/>
</dbReference>
<evidence type="ECO:0000256" key="3">
    <source>
        <dbReference type="ARBA" id="ARBA00022552"/>
    </source>
</evidence>
<keyword evidence="2 11" id="KW-0690">Ribosome biogenesis</keyword>
<comment type="similarity">
    <text evidence="11">Belongs to the ribonuclease M5 family.</text>
</comment>
<dbReference type="PANTHER" id="PTHR39156:SF1">
    <property type="entry name" value="RIBONUCLEASE M5"/>
    <property type="match status" value="1"/>
</dbReference>
<dbReference type="InterPro" id="IPR034141">
    <property type="entry name" value="TOPRIM_RNase_M5-like"/>
</dbReference>
<evidence type="ECO:0000256" key="8">
    <source>
        <dbReference type="ARBA" id="ARBA00022801"/>
    </source>
</evidence>
<comment type="subcellular location">
    <subcellularLocation>
        <location evidence="11">Cytoplasm</location>
    </subcellularLocation>
</comment>
<keyword evidence="9" id="KW-0460">Magnesium</keyword>
<dbReference type="NCBIfam" id="TIGR00334">
    <property type="entry name" value="5S_RNA_mat_M5"/>
    <property type="match status" value="1"/>
</dbReference>
<dbReference type="GO" id="GO:0006364">
    <property type="term" value="P:rRNA processing"/>
    <property type="evidence" value="ECO:0007669"/>
    <property type="project" value="UniProtKB-UniRule"/>
</dbReference>
<reference evidence="14 15" key="1">
    <citation type="journal article" date="2015" name="Genome Announc.">
        <title>Expanding the biotechnology potential of lactobacilli through comparative genomics of 213 strains and associated genera.</title>
        <authorList>
            <person name="Sun Z."/>
            <person name="Harris H.M."/>
            <person name="McCann A."/>
            <person name="Guo C."/>
            <person name="Argimon S."/>
            <person name="Zhang W."/>
            <person name="Yang X."/>
            <person name="Jeffery I.B."/>
            <person name="Cooney J.C."/>
            <person name="Kagawa T.F."/>
            <person name="Liu W."/>
            <person name="Song Y."/>
            <person name="Salvetti E."/>
            <person name="Wrobel A."/>
            <person name="Rasinkangas P."/>
            <person name="Parkhill J."/>
            <person name="Rea M.C."/>
            <person name="O'Sullivan O."/>
            <person name="Ritari J."/>
            <person name="Douillard F.P."/>
            <person name="Paul Ross R."/>
            <person name="Yang R."/>
            <person name="Briner A.E."/>
            <person name="Felis G.E."/>
            <person name="de Vos W.M."/>
            <person name="Barrangou R."/>
            <person name="Klaenhammer T.R."/>
            <person name="Caufield P.W."/>
            <person name="Cui Y."/>
            <person name="Zhang H."/>
            <person name="O'Toole P.W."/>
        </authorList>
    </citation>
    <scope>NUCLEOTIDE SEQUENCE [LARGE SCALE GENOMIC DNA]</scope>
    <source>
        <strain evidence="14 15">DSM 15814</strain>
    </source>
</reference>
<evidence type="ECO:0000256" key="4">
    <source>
        <dbReference type="ARBA" id="ARBA00022722"/>
    </source>
</evidence>
<dbReference type="STRING" id="1114972.FD35_GL002466"/>
<dbReference type="RefSeq" id="WP_017260526.1">
    <property type="nucleotide sequence ID" value="NZ_AUAW01000007.1"/>
</dbReference>
<dbReference type="Pfam" id="PF13331">
    <property type="entry name" value="DUF4093"/>
    <property type="match status" value="1"/>
</dbReference>
<dbReference type="EC" id="3.1.26.8" evidence="11 12"/>
<dbReference type="eggNOG" id="COG1658">
    <property type="taxonomic scope" value="Bacteria"/>
</dbReference>
<accession>A0A0R1RLI4</accession>
<comment type="catalytic activity">
    <reaction evidence="11">
        <text>Endonucleolytic cleavage of RNA, removing 21 and 42 nucleotides, respectively, from the 5'- and 3'-termini of a 5S-rRNA precursor.</text>
        <dbReference type="EC" id="3.1.26.8"/>
    </reaction>
</comment>
<evidence type="ECO:0000256" key="5">
    <source>
        <dbReference type="ARBA" id="ARBA00022723"/>
    </source>
</evidence>
<keyword evidence="6 11" id="KW-0699">rRNA-binding</keyword>
<keyword evidence="4 11" id="KW-0540">Nuclease</keyword>
<keyword evidence="15" id="KW-1185">Reference proteome</keyword>
<keyword evidence="8 11" id="KW-0378">Hydrolase</keyword>
<dbReference type="Pfam" id="PF01751">
    <property type="entry name" value="Toprim"/>
    <property type="match status" value="1"/>
</dbReference>
<dbReference type="SMART" id="SM00493">
    <property type="entry name" value="TOPRIM"/>
    <property type="match status" value="1"/>
</dbReference>
<evidence type="ECO:0000256" key="12">
    <source>
        <dbReference type="NCBIfam" id="TIGR00334"/>
    </source>
</evidence>
<proteinExistence type="inferred from homology"/>
<evidence type="ECO:0000256" key="11">
    <source>
        <dbReference type="HAMAP-Rule" id="MF_01469"/>
    </source>
</evidence>
<dbReference type="HAMAP" id="MF_01469">
    <property type="entry name" value="RNase_M5"/>
    <property type="match status" value="1"/>
</dbReference>
<evidence type="ECO:0000256" key="6">
    <source>
        <dbReference type="ARBA" id="ARBA00022730"/>
    </source>
</evidence>
<gene>
    <name evidence="11" type="primary">rnmV</name>
    <name evidence="14" type="ORF">FD35_GL002466</name>
</gene>
<feature type="domain" description="Toprim" evidence="13">
    <location>
        <begin position="5"/>
        <end position="88"/>
    </location>
</feature>
<organism evidence="14 15">
    <name type="scientific">Furfurilactobacillus rossiae DSM 15814</name>
    <dbReference type="NCBI Taxonomy" id="1114972"/>
    <lineage>
        <taxon>Bacteria</taxon>
        <taxon>Bacillati</taxon>
        <taxon>Bacillota</taxon>
        <taxon>Bacilli</taxon>
        <taxon>Lactobacillales</taxon>
        <taxon>Lactobacillaceae</taxon>
        <taxon>Furfurilactobacillus</taxon>
    </lineage>
</organism>
<evidence type="ECO:0000313" key="14">
    <source>
        <dbReference type="EMBL" id="KRL55013.1"/>
    </source>
</evidence>
<dbReference type="Gene3D" id="3.40.1360.10">
    <property type="match status" value="1"/>
</dbReference>
<dbReference type="GO" id="GO:0005737">
    <property type="term" value="C:cytoplasm"/>
    <property type="evidence" value="ECO:0007669"/>
    <property type="project" value="UniProtKB-SubCell"/>
</dbReference>
<dbReference type="GO" id="GO:0019843">
    <property type="term" value="F:rRNA binding"/>
    <property type="evidence" value="ECO:0007669"/>
    <property type="project" value="UniProtKB-KW"/>
</dbReference>
<dbReference type="Proteomes" id="UP000051999">
    <property type="component" value="Unassembled WGS sequence"/>
</dbReference>
<comment type="caution">
    <text evidence="14">The sequence shown here is derived from an EMBL/GenBank/DDBJ whole genome shotgun (WGS) entry which is preliminary data.</text>
</comment>
<dbReference type="InterPro" id="IPR025156">
    <property type="entry name" value="RNase_M5_C"/>
</dbReference>
<dbReference type="CDD" id="cd01027">
    <property type="entry name" value="TOPRIM_RNase_M5_like"/>
    <property type="match status" value="1"/>
</dbReference>
<evidence type="ECO:0000256" key="10">
    <source>
        <dbReference type="ARBA" id="ARBA00022884"/>
    </source>
</evidence>
<evidence type="ECO:0000256" key="2">
    <source>
        <dbReference type="ARBA" id="ARBA00022517"/>
    </source>
</evidence>
<evidence type="ECO:0000256" key="7">
    <source>
        <dbReference type="ARBA" id="ARBA00022759"/>
    </source>
</evidence>
<protein>
    <recommendedName>
        <fullName evidence="11 12">Ribonuclease M5</fullName>
        <ecNumber evidence="11 12">3.1.26.8</ecNumber>
    </recommendedName>
    <alternativeName>
        <fullName evidence="11">RNase M5</fullName>
    </alternativeName>
    <alternativeName>
        <fullName evidence="11">Ribosomal RNA terminal maturase M5</fullName>
    </alternativeName>
</protein>
<keyword evidence="5" id="KW-0479">Metal-binding</keyword>
<evidence type="ECO:0000256" key="1">
    <source>
        <dbReference type="ARBA" id="ARBA00022490"/>
    </source>
</evidence>
<dbReference type="SUPFAM" id="SSF110455">
    <property type="entry name" value="Toprim domain"/>
    <property type="match status" value="1"/>
</dbReference>
<keyword evidence="1 11" id="KW-0963">Cytoplasm</keyword>
<keyword evidence="3 11" id="KW-0698">rRNA processing</keyword>
<comment type="function">
    <text evidence="11">Required for correct processing of both the 5' and 3' ends of 5S rRNA precursor. Cleaves both sides of a double-stranded region yielding mature 5S rRNA in one step.</text>
</comment>
<dbReference type="GO" id="GO:0046872">
    <property type="term" value="F:metal ion binding"/>
    <property type="evidence" value="ECO:0007669"/>
    <property type="project" value="UniProtKB-KW"/>
</dbReference>
<dbReference type="PANTHER" id="PTHR39156">
    <property type="entry name" value="RIBONUCLEASE M5"/>
    <property type="match status" value="1"/>
</dbReference>
<dbReference type="FunFam" id="3.40.1360.10:FF:000006">
    <property type="entry name" value="Ribonuclease M5"/>
    <property type="match status" value="1"/>
</dbReference>
<keyword evidence="7 11" id="KW-0255">Endonuclease</keyword>
<dbReference type="PROSITE" id="PS50880">
    <property type="entry name" value="TOPRIM"/>
    <property type="match status" value="1"/>
</dbReference>
<dbReference type="AlphaFoldDB" id="A0A0R1RLI4"/>
<dbReference type="GO" id="GO:0043822">
    <property type="term" value="F:ribonuclease M5 activity"/>
    <property type="evidence" value="ECO:0007669"/>
    <property type="project" value="UniProtKB-UniRule"/>
</dbReference>
<sequence length="183" mass="20075">MDKLKEVLVVEGKDDTKRIQQAVNADTFETNGSALNKTKLAQIKQLQATRGVIVLTDPDFNGERLRKLISAAVPDAKHAFITRKQGVPENAGGSLGVEHADPAVIKSALQHLSAGSLDDKPLIFQQDLLAAGLVGQAESRQRREKLGEVLNLGYVNGKQLLKRLQLFQVSREDFKKAVQQLDQ</sequence>
<name>A0A0R1RLI4_9LACO</name>
<evidence type="ECO:0000259" key="13">
    <source>
        <dbReference type="PROSITE" id="PS50880"/>
    </source>
</evidence>
<evidence type="ECO:0000313" key="15">
    <source>
        <dbReference type="Proteomes" id="UP000051999"/>
    </source>
</evidence>
<dbReference type="InterPro" id="IPR006171">
    <property type="entry name" value="TOPRIM_dom"/>
</dbReference>
<dbReference type="EMBL" id="AZFF01000007">
    <property type="protein sequence ID" value="KRL55013.1"/>
    <property type="molecule type" value="Genomic_DNA"/>
</dbReference>
<dbReference type="PATRIC" id="fig|1114972.6.peg.2529"/>
<evidence type="ECO:0000256" key="9">
    <source>
        <dbReference type="ARBA" id="ARBA00022842"/>
    </source>
</evidence>
<dbReference type="OrthoDB" id="9791329at2"/>
<keyword evidence="10 11" id="KW-0694">RNA-binding</keyword>